<protein>
    <submittedName>
        <fullName evidence="1">Uncharacterized protein</fullName>
    </submittedName>
</protein>
<dbReference type="Proteomes" id="UP001372834">
    <property type="component" value="Unassembled WGS sequence"/>
</dbReference>
<evidence type="ECO:0000313" key="2">
    <source>
        <dbReference type="Proteomes" id="UP001372834"/>
    </source>
</evidence>
<organism evidence="1 2">
    <name type="scientific">Polyplax serrata</name>
    <name type="common">Common mouse louse</name>
    <dbReference type="NCBI Taxonomy" id="468196"/>
    <lineage>
        <taxon>Eukaryota</taxon>
        <taxon>Metazoa</taxon>
        <taxon>Ecdysozoa</taxon>
        <taxon>Arthropoda</taxon>
        <taxon>Hexapoda</taxon>
        <taxon>Insecta</taxon>
        <taxon>Pterygota</taxon>
        <taxon>Neoptera</taxon>
        <taxon>Paraneoptera</taxon>
        <taxon>Psocodea</taxon>
        <taxon>Troctomorpha</taxon>
        <taxon>Phthiraptera</taxon>
        <taxon>Anoplura</taxon>
        <taxon>Polyplacidae</taxon>
        <taxon>Polyplax</taxon>
    </lineage>
</organism>
<dbReference type="EMBL" id="JAWJWE010000003">
    <property type="protein sequence ID" value="KAK6638654.1"/>
    <property type="molecule type" value="Genomic_DNA"/>
</dbReference>
<proteinExistence type="predicted"/>
<gene>
    <name evidence="1" type="ORF">RUM43_006921</name>
</gene>
<comment type="caution">
    <text evidence="1">The sequence shown here is derived from an EMBL/GenBank/DDBJ whole genome shotgun (WGS) entry which is preliminary data.</text>
</comment>
<sequence>MVRVLGGSAVGSVAAVIGAAERSGTRSLTSLTFNCYPRSGVIEAGDDSCVRGLVMAEGMVFLTSLLYLDGSLPSLPGRRDTYTLGDVPGGGELPKRETLLVGVHFTTNLLFAT</sequence>
<accession>A0AAN8P513</accession>
<evidence type="ECO:0000313" key="1">
    <source>
        <dbReference type="EMBL" id="KAK6638654.1"/>
    </source>
</evidence>
<reference evidence="1 2" key="1">
    <citation type="submission" date="2023-10" db="EMBL/GenBank/DDBJ databases">
        <title>Genomes of two closely related lineages of the louse Polyplax serrata with different host specificities.</title>
        <authorList>
            <person name="Martinu J."/>
            <person name="Tarabai H."/>
            <person name="Stefka J."/>
            <person name="Hypsa V."/>
        </authorList>
    </citation>
    <scope>NUCLEOTIDE SEQUENCE [LARGE SCALE GENOMIC DNA]</scope>
    <source>
        <strain evidence="1">HR10_N</strain>
    </source>
</reference>
<name>A0AAN8P513_POLSC</name>
<dbReference type="AlphaFoldDB" id="A0AAN8P513"/>